<protein>
    <recommendedName>
        <fullName evidence="2">thioredoxin-dependent peroxiredoxin</fullName>
        <ecNumber evidence="2">1.11.1.24</ecNumber>
    </recommendedName>
    <alternativeName>
        <fullName evidence="8">Thioredoxin peroxidase</fullName>
    </alternativeName>
    <alternativeName>
        <fullName evidence="10">Thioredoxin-dependent peroxiredoxin Bcp</fullName>
    </alternativeName>
</protein>
<keyword evidence="4" id="KW-0049">Antioxidant</keyword>
<feature type="domain" description="Thioredoxin" evidence="12">
    <location>
        <begin position="43"/>
        <end position="215"/>
    </location>
</feature>
<evidence type="ECO:0000256" key="5">
    <source>
        <dbReference type="ARBA" id="ARBA00023002"/>
    </source>
</evidence>
<evidence type="ECO:0000256" key="1">
    <source>
        <dbReference type="ARBA" id="ARBA00003330"/>
    </source>
</evidence>
<dbReference type="PROSITE" id="PS51352">
    <property type="entry name" value="THIOREDOXIN_2"/>
    <property type="match status" value="1"/>
</dbReference>
<dbReference type="InterPro" id="IPR036249">
    <property type="entry name" value="Thioredoxin-like_sf"/>
</dbReference>
<dbReference type="CDD" id="cd02970">
    <property type="entry name" value="PRX_like2"/>
    <property type="match status" value="1"/>
</dbReference>
<comment type="function">
    <text evidence="1">Thiol-specific peroxidase that catalyzes the reduction of hydrogen peroxide and organic hydroperoxides to water and alcohols, respectively. Plays a role in cell protection against oxidative stress by detoxifying peroxides and as sensor of hydrogen peroxide-mediated signaling events.</text>
</comment>
<evidence type="ECO:0000256" key="11">
    <source>
        <dbReference type="ARBA" id="ARBA00049091"/>
    </source>
</evidence>
<reference evidence="13" key="1">
    <citation type="submission" date="2022-12" db="EMBL/GenBank/DDBJ databases">
        <title>Marinomonas 15G1-11 sp. nov, isolated from marine algae.</title>
        <authorList>
            <person name="Butt M."/>
            <person name="Choi D.G."/>
            <person name="Kim J.M."/>
            <person name="Lee J.K."/>
            <person name="Baek J.H."/>
            <person name="Jeon C.O."/>
        </authorList>
    </citation>
    <scope>NUCLEOTIDE SEQUENCE</scope>
    <source>
        <strain evidence="13">15G1-11</strain>
    </source>
</reference>
<evidence type="ECO:0000256" key="9">
    <source>
        <dbReference type="ARBA" id="ARBA00038489"/>
    </source>
</evidence>
<accession>A0ABT4JXT5</accession>
<evidence type="ECO:0000256" key="7">
    <source>
        <dbReference type="ARBA" id="ARBA00023284"/>
    </source>
</evidence>
<dbReference type="Proteomes" id="UP001149719">
    <property type="component" value="Unassembled WGS sequence"/>
</dbReference>
<dbReference type="EMBL" id="JAPUBN010000018">
    <property type="protein sequence ID" value="MCZ2722598.1"/>
    <property type="molecule type" value="Genomic_DNA"/>
</dbReference>
<comment type="caution">
    <text evidence="13">The sequence shown here is derived from an EMBL/GenBank/DDBJ whole genome shotgun (WGS) entry which is preliminary data.</text>
</comment>
<dbReference type="SUPFAM" id="SSF52833">
    <property type="entry name" value="Thioredoxin-like"/>
    <property type="match status" value="1"/>
</dbReference>
<dbReference type="PANTHER" id="PTHR42801:SF7">
    <property type="entry name" value="SLL1159 PROTEIN"/>
    <property type="match status" value="1"/>
</dbReference>
<organism evidence="13 14">
    <name type="scientific">Marinomonas phaeophyticola</name>
    <dbReference type="NCBI Taxonomy" id="3004091"/>
    <lineage>
        <taxon>Bacteria</taxon>
        <taxon>Pseudomonadati</taxon>
        <taxon>Pseudomonadota</taxon>
        <taxon>Gammaproteobacteria</taxon>
        <taxon>Oceanospirillales</taxon>
        <taxon>Oceanospirillaceae</taxon>
        <taxon>Marinomonas</taxon>
    </lineage>
</organism>
<evidence type="ECO:0000256" key="6">
    <source>
        <dbReference type="ARBA" id="ARBA00023157"/>
    </source>
</evidence>
<comment type="similarity">
    <text evidence="9">Belongs to the peroxiredoxin family. BCP/PrxQ subfamily.</text>
</comment>
<dbReference type="Gene3D" id="3.40.30.10">
    <property type="entry name" value="Glutaredoxin"/>
    <property type="match status" value="1"/>
</dbReference>
<evidence type="ECO:0000313" key="14">
    <source>
        <dbReference type="Proteomes" id="UP001149719"/>
    </source>
</evidence>
<dbReference type="RefSeq" id="WP_269126338.1">
    <property type="nucleotide sequence ID" value="NZ_JAPUBN010000018.1"/>
</dbReference>
<keyword evidence="5" id="KW-0560">Oxidoreductase</keyword>
<comment type="catalytic activity">
    <reaction evidence="11">
        <text>a hydroperoxide + [thioredoxin]-dithiol = an alcohol + [thioredoxin]-disulfide + H2O</text>
        <dbReference type="Rhea" id="RHEA:62620"/>
        <dbReference type="Rhea" id="RHEA-COMP:10698"/>
        <dbReference type="Rhea" id="RHEA-COMP:10700"/>
        <dbReference type="ChEBI" id="CHEBI:15377"/>
        <dbReference type="ChEBI" id="CHEBI:29950"/>
        <dbReference type="ChEBI" id="CHEBI:30879"/>
        <dbReference type="ChEBI" id="CHEBI:35924"/>
        <dbReference type="ChEBI" id="CHEBI:50058"/>
        <dbReference type="EC" id="1.11.1.24"/>
    </reaction>
</comment>
<proteinExistence type="inferred from homology"/>
<evidence type="ECO:0000256" key="3">
    <source>
        <dbReference type="ARBA" id="ARBA00022559"/>
    </source>
</evidence>
<keyword evidence="3" id="KW-0575">Peroxidase</keyword>
<dbReference type="InterPro" id="IPR050924">
    <property type="entry name" value="Peroxiredoxin_BCP/PrxQ"/>
</dbReference>
<sequence>MSLQEKIADYKEAFKQKAPENVQELMKLATQTLADSGIESTSPKVSEVLPAFSLPNQKGETVSLEDLLASGPVIITFYRGGWCPYCNFELQAYQKELANIKAQGATLIAITPELPDASLSTTEKNALEFEVLSDVNSEYAKSLGLVFSLPEELRSIYLSFGIDVEKHNGEGQFDLPLAATFVVAKDGTIASAFVDADYTARQEPSELINTLKALA</sequence>
<dbReference type="Pfam" id="PF00578">
    <property type="entry name" value="AhpC-TSA"/>
    <property type="match status" value="1"/>
</dbReference>
<evidence type="ECO:0000259" key="12">
    <source>
        <dbReference type="PROSITE" id="PS51352"/>
    </source>
</evidence>
<keyword evidence="6" id="KW-1015">Disulfide bond</keyword>
<evidence type="ECO:0000256" key="2">
    <source>
        <dbReference type="ARBA" id="ARBA00013017"/>
    </source>
</evidence>
<name>A0ABT4JXT5_9GAMM</name>
<evidence type="ECO:0000256" key="10">
    <source>
        <dbReference type="ARBA" id="ARBA00042639"/>
    </source>
</evidence>
<evidence type="ECO:0000256" key="4">
    <source>
        <dbReference type="ARBA" id="ARBA00022862"/>
    </source>
</evidence>
<gene>
    <name evidence="13" type="ORF">O1D97_13505</name>
</gene>
<evidence type="ECO:0000256" key="8">
    <source>
        <dbReference type="ARBA" id="ARBA00032824"/>
    </source>
</evidence>
<dbReference type="InterPro" id="IPR000866">
    <property type="entry name" value="AhpC/TSA"/>
</dbReference>
<dbReference type="PANTHER" id="PTHR42801">
    <property type="entry name" value="THIOREDOXIN-DEPENDENT PEROXIDE REDUCTASE"/>
    <property type="match status" value="1"/>
</dbReference>
<dbReference type="InterPro" id="IPR013766">
    <property type="entry name" value="Thioredoxin_domain"/>
</dbReference>
<evidence type="ECO:0000313" key="13">
    <source>
        <dbReference type="EMBL" id="MCZ2722598.1"/>
    </source>
</evidence>
<dbReference type="EC" id="1.11.1.24" evidence="2"/>
<keyword evidence="7" id="KW-0676">Redox-active center</keyword>
<keyword evidence="14" id="KW-1185">Reference proteome</keyword>